<dbReference type="InterPro" id="IPR036875">
    <property type="entry name" value="Znf_CCHC_sf"/>
</dbReference>
<dbReference type="GO" id="GO:0016462">
    <property type="term" value="F:pyrophosphatase activity"/>
    <property type="evidence" value="ECO:0007669"/>
    <property type="project" value="InterPro"/>
</dbReference>
<evidence type="ECO:0000256" key="2">
    <source>
        <dbReference type="ARBA" id="ARBA00005582"/>
    </source>
</evidence>
<dbReference type="GO" id="GO:0003676">
    <property type="term" value="F:nucleic acid binding"/>
    <property type="evidence" value="ECO:0007669"/>
    <property type="project" value="InterPro"/>
</dbReference>
<dbReference type="PANTHER" id="PTHR12629">
    <property type="entry name" value="DIPHOSPHOINOSITOL POLYPHOSPHATE PHOSPHOHYDROLASE"/>
    <property type="match status" value="1"/>
</dbReference>
<evidence type="ECO:0000259" key="6">
    <source>
        <dbReference type="PROSITE" id="PS51462"/>
    </source>
</evidence>
<comment type="similarity">
    <text evidence="2">Belongs to the Nudix hydrolase family.</text>
</comment>
<keyword evidence="5" id="KW-0460">Magnesium</keyword>
<dbReference type="SUPFAM" id="SSF57756">
    <property type="entry name" value="Retrovirus zinc finger-like domains"/>
    <property type="match status" value="1"/>
</dbReference>
<gene>
    <name evidence="7" type="ORF">ZIOFF_065115</name>
</gene>
<dbReference type="Gene3D" id="4.10.60.10">
    <property type="entry name" value="Zinc finger, CCHC-type"/>
    <property type="match status" value="1"/>
</dbReference>
<dbReference type="Gene3D" id="3.90.79.10">
    <property type="entry name" value="Nucleoside Triphosphate Pyrophosphohydrolase"/>
    <property type="match status" value="1"/>
</dbReference>
<keyword evidence="3" id="KW-0479">Metal-binding</keyword>
<evidence type="ECO:0000256" key="1">
    <source>
        <dbReference type="ARBA" id="ARBA00001946"/>
    </source>
</evidence>
<dbReference type="EMBL" id="JACMSC010000018">
    <property type="protein sequence ID" value="KAG6475885.1"/>
    <property type="molecule type" value="Genomic_DNA"/>
</dbReference>
<dbReference type="SUPFAM" id="SSF55811">
    <property type="entry name" value="Nudix"/>
    <property type="match status" value="1"/>
</dbReference>
<dbReference type="CDD" id="cd04666">
    <property type="entry name" value="NUDIX_DIPP2_like_Nudt4"/>
    <property type="match status" value="1"/>
</dbReference>
<evidence type="ECO:0000313" key="8">
    <source>
        <dbReference type="Proteomes" id="UP000734854"/>
    </source>
</evidence>
<evidence type="ECO:0000256" key="4">
    <source>
        <dbReference type="ARBA" id="ARBA00022801"/>
    </source>
</evidence>
<keyword evidence="8" id="KW-1185">Reference proteome</keyword>
<dbReference type="AlphaFoldDB" id="A0A8J5EWZ5"/>
<organism evidence="7 8">
    <name type="scientific">Zingiber officinale</name>
    <name type="common">Ginger</name>
    <name type="synonym">Amomum zingiber</name>
    <dbReference type="NCBI Taxonomy" id="94328"/>
    <lineage>
        <taxon>Eukaryota</taxon>
        <taxon>Viridiplantae</taxon>
        <taxon>Streptophyta</taxon>
        <taxon>Embryophyta</taxon>
        <taxon>Tracheophyta</taxon>
        <taxon>Spermatophyta</taxon>
        <taxon>Magnoliopsida</taxon>
        <taxon>Liliopsida</taxon>
        <taxon>Zingiberales</taxon>
        <taxon>Zingiberaceae</taxon>
        <taxon>Zingiber</taxon>
    </lineage>
</organism>
<evidence type="ECO:0000313" key="7">
    <source>
        <dbReference type="EMBL" id="KAG6475885.1"/>
    </source>
</evidence>
<dbReference type="PANTHER" id="PTHR12629:SF42">
    <property type="entry name" value="OS02G0734300 PROTEIN"/>
    <property type="match status" value="1"/>
</dbReference>
<dbReference type="InterPro" id="IPR000086">
    <property type="entry name" value="NUDIX_hydrolase_dom"/>
</dbReference>
<dbReference type="GO" id="GO:0005634">
    <property type="term" value="C:nucleus"/>
    <property type="evidence" value="ECO:0007669"/>
    <property type="project" value="TreeGrafter"/>
</dbReference>
<keyword evidence="4" id="KW-0378">Hydrolase</keyword>
<proteinExistence type="inferred from homology"/>
<dbReference type="GO" id="GO:0008270">
    <property type="term" value="F:zinc ion binding"/>
    <property type="evidence" value="ECO:0007669"/>
    <property type="project" value="InterPro"/>
</dbReference>
<dbReference type="InterPro" id="IPR015797">
    <property type="entry name" value="NUDIX_hydrolase-like_dom_sf"/>
</dbReference>
<dbReference type="InterPro" id="IPR020084">
    <property type="entry name" value="NUDIX_hydrolase_CS"/>
</dbReference>
<reference evidence="7 8" key="1">
    <citation type="submission" date="2020-08" db="EMBL/GenBank/DDBJ databases">
        <title>Plant Genome Project.</title>
        <authorList>
            <person name="Zhang R.-G."/>
        </authorList>
    </citation>
    <scope>NUCLEOTIDE SEQUENCE [LARGE SCALE GENOMIC DNA]</scope>
    <source>
        <tissue evidence="7">Rhizome</tissue>
    </source>
</reference>
<protein>
    <recommendedName>
        <fullName evidence="6">Nudix hydrolase domain-containing protein</fullName>
    </recommendedName>
</protein>
<evidence type="ECO:0000256" key="5">
    <source>
        <dbReference type="ARBA" id="ARBA00022842"/>
    </source>
</evidence>
<dbReference type="GO" id="GO:0005737">
    <property type="term" value="C:cytoplasm"/>
    <property type="evidence" value="ECO:0007669"/>
    <property type="project" value="TreeGrafter"/>
</dbReference>
<evidence type="ECO:0000256" key="3">
    <source>
        <dbReference type="ARBA" id="ARBA00022723"/>
    </source>
</evidence>
<feature type="domain" description="Nudix hydrolase" evidence="6">
    <location>
        <begin position="1"/>
        <end position="133"/>
    </location>
</feature>
<name>A0A8J5EWZ5_ZINOF</name>
<comment type="cofactor">
    <cofactor evidence="1">
        <name>Mg(2+)</name>
        <dbReference type="ChEBI" id="CHEBI:18420"/>
    </cofactor>
</comment>
<dbReference type="Pfam" id="PF00293">
    <property type="entry name" value="NUDIX"/>
    <property type="match status" value="1"/>
</dbReference>
<dbReference type="Proteomes" id="UP000734854">
    <property type="component" value="Unassembled WGS sequence"/>
</dbReference>
<comment type="caution">
    <text evidence="7">The sequence shown here is derived from an EMBL/GenBank/DDBJ whole genome shotgun (WGS) entry which is preliminary data.</text>
</comment>
<dbReference type="PROSITE" id="PS00893">
    <property type="entry name" value="NUDIX_BOX"/>
    <property type="match status" value="1"/>
</dbReference>
<dbReference type="PROSITE" id="PS51462">
    <property type="entry name" value="NUDIX"/>
    <property type="match status" value="1"/>
</dbReference>
<accession>A0A8J5EWZ5</accession>
<sequence>MASRQGRQLQRYSKSGRRLVVLIITSSKGNNNEFMFPKGGWETDETIKQAVSREAMEEAGVQGTIQGRIGTWVYKSRTHEAHYQAIMFPMKVTEELAHQWPEMHQRQRAWVSIAEAKERCRHWWMKEALDRMETDNVKIITWINNSVSHSIGAQLAKYETAKELALTESSELRAFPAYVTRREEQRLVQFLMALRDDFEGLRGTILYRSPLPSVDSVVHELLAEEIRLKSQVDKKTIASSTPSVFATPQRSMPHNQSRSTLKVSIDECAYCKEKGHWKSQCSLLLNKDMQCLTM</sequence>
<dbReference type="InterPro" id="IPR047198">
    <property type="entry name" value="DDP-like_NUDIX"/>
</dbReference>